<dbReference type="PANTHER" id="PTHR21320:SF3">
    <property type="entry name" value="CYTOCHROME C OXIDASE ASSEMBLY PROTEIN COX11, MITOCHONDRIAL-RELATED"/>
    <property type="match status" value="1"/>
</dbReference>
<evidence type="ECO:0000313" key="15">
    <source>
        <dbReference type="Proteomes" id="UP000025047"/>
    </source>
</evidence>
<evidence type="ECO:0000256" key="10">
    <source>
        <dbReference type="ARBA" id="ARBA00023008"/>
    </source>
</evidence>
<evidence type="ECO:0000256" key="6">
    <source>
        <dbReference type="ARBA" id="ARBA00022519"/>
    </source>
</evidence>
<comment type="function">
    <text evidence="1 12">Exerts its effect at some terminal stage of cytochrome c oxidase synthesis, probably by being involved in the insertion of the copper B into subunit I.</text>
</comment>
<evidence type="ECO:0000256" key="3">
    <source>
        <dbReference type="ARBA" id="ARBA00009620"/>
    </source>
</evidence>
<evidence type="ECO:0000256" key="1">
    <source>
        <dbReference type="ARBA" id="ARBA00004007"/>
    </source>
</evidence>
<feature type="topological domain" description="Cytoplasmic" evidence="12">
    <location>
        <begin position="1"/>
        <end position="7"/>
    </location>
</feature>
<accession>A0A017HAJ7</accession>
<organism evidence="14 15">
    <name type="scientific">Limimaricola hongkongensis DSM 17492</name>
    <dbReference type="NCBI Taxonomy" id="1122180"/>
    <lineage>
        <taxon>Bacteria</taxon>
        <taxon>Pseudomonadati</taxon>
        <taxon>Pseudomonadota</taxon>
        <taxon>Alphaproteobacteria</taxon>
        <taxon>Rhodobacterales</taxon>
        <taxon>Paracoccaceae</taxon>
        <taxon>Limimaricola</taxon>
    </lineage>
</organism>
<dbReference type="PIRSF" id="PIRSF005413">
    <property type="entry name" value="COX11"/>
    <property type="match status" value="1"/>
</dbReference>
<evidence type="ECO:0000256" key="7">
    <source>
        <dbReference type="ARBA" id="ARBA00022692"/>
    </source>
</evidence>
<evidence type="ECO:0000256" key="11">
    <source>
        <dbReference type="ARBA" id="ARBA00023136"/>
    </source>
</evidence>
<feature type="transmembrane region" description="Helical" evidence="13">
    <location>
        <begin position="12"/>
        <end position="31"/>
    </location>
</feature>
<dbReference type="Gene3D" id="2.60.370.10">
    <property type="entry name" value="Ctag/Cox11"/>
    <property type="match status" value="1"/>
</dbReference>
<evidence type="ECO:0000256" key="12">
    <source>
        <dbReference type="HAMAP-Rule" id="MF_00155"/>
    </source>
</evidence>
<dbReference type="NCBIfam" id="NF003465">
    <property type="entry name" value="PRK05089.1"/>
    <property type="match status" value="1"/>
</dbReference>
<dbReference type="STRING" id="1122180.Lokhon_02805"/>
<protein>
    <recommendedName>
        <fullName evidence="4 12">Cytochrome c oxidase assembly protein CtaG</fullName>
    </recommendedName>
</protein>
<evidence type="ECO:0000313" key="14">
    <source>
        <dbReference type="EMBL" id="EYD71158.1"/>
    </source>
</evidence>
<reference evidence="14 15" key="1">
    <citation type="submission" date="2013-03" db="EMBL/GenBank/DDBJ databases">
        <authorList>
            <person name="Fiebig A."/>
            <person name="Goeker M."/>
            <person name="Klenk H.-P.P."/>
        </authorList>
    </citation>
    <scope>NUCLEOTIDE SEQUENCE [LARGE SCALE GENOMIC DNA]</scope>
    <source>
        <strain evidence="14 15">DSM 17492</strain>
    </source>
</reference>
<dbReference type="Pfam" id="PF04442">
    <property type="entry name" value="CtaG_Cox11"/>
    <property type="match status" value="1"/>
</dbReference>
<dbReference type="InterPro" id="IPR023471">
    <property type="entry name" value="CtaG/Cox11_dom_sf"/>
</dbReference>
<keyword evidence="9 12" id="KW-1133">Transmembrane helix</keyword>
<keyword evidence="6 12" id="KW-0997">Cell inner membrane</keyword>
<dbReference type="RefSeq" id="WP_017927251.1">
    <property type="nucleotide sequence ID" value="NZ_KB822995.1"/>
</dbReference>
<dbReference type="AlphaFoldDB" id="A0A017HAJ7"/>
<name>A0A017HAJ7_9RHOB</name>
<dbReference type="FunFam" id="2.60.370.10:FF:000001">
    <property type="entry name" value="COX11 cytochrome c oxidase assembly homolog"/>
    <property type="match status" value="1"/>
</dbReference>
<comment type="caution">
    <text evidence="14">The sequence shown here is derived from an EMBL/GenBank/DDBJ whole genome shotgun (WGS) entry which is preliminary data.</text>
</comment>
<evidence type="ECO:0000256" key="9">
    <source>
        <dbReference type="ARBA" id="ARBA00022989"/>
    </source>
</evidence>
<feature type="topological domain" description="Periplasmic" evidence="12">
    <location>
        <begin position="31"/>
        <end position="205"/>
    </location>
</feature>
<dbReference type="GO" id="GO:0008535">
    <property type="term" value="P:respiratory chain complex IV assembly"/>
    <property type="evidence" value="ECO:0007669"/>
    <property type="project" value="UniProtKB-UniRule"/>
</dbReference>
<dbReference type="eggNOG" id="COG3175">
    <property type="taxonomic scope" value="Bacteria"/>
</dbReference>
<evidence type="ECO:0000256" key="8">
    <source>
        <dbReference type="ARBA" id="ARBA00022968"/>
    </source>
</evidence>
<dbReference type="HAMAP" id="MF_00155">
    <property type="entry name" value="CtaG"/>
    <property type="match status" value="1"/>
</dbReference>
<dbReference type="GO" id="GO:0005886">
    <property type="term" value="C:plasma membrane"/>
    <property type="evidence" value="ECO:0007669"/>
    <property type="project" value="UniProtKB-SubCell"/>
</dbReference>
<dbReference type="GO" id="GO:0005507">
    <property type="term" value="F:copper ion binding"/>
    <property type="evidence" value="ECO:0007669"/>
    <property type="project" value="InterPro"/>
</dbReference>
<keyword evidence="5 12" id="KW-1003">Cell membrane</keyword>
<evidence type="ECO:0000256" key="13">
    <source>
        <dbReference type="SAM" id="Phobius"/>
    </source>
</evidence>
<sequence>MSAERDRNIRRTALQTVGVVLVMGGLAWASVPFYDWFCRVTGFGGATSVAEAGSDTVLDQTITVRFDASLERDMPWEFKPVEREMEIRIGETGLAFYEAHNPTDRPVAGQAAYNVAPYAAGGYFEKIECFCFTEQVLQPGETVMMPVSFFVDPEIVEDREAKYVHEITLSYTFYEIDLPEDTQTAALAPGNESLTPPAGQAIETN</sequence>
<dbReference type="PANTHER" id="PTHR21320">
    <property type="entry name" value="CYTOCHROME C OXIDASE ASSEMBLY PROTEIN COX11-RELATED"/>
    <property type="match status" value="1"/>
</dbReference>
<evidence type="ECO:0000256" key="2">
    <source>
        <dbReference type="ARBA" id="ARBA00004382"/>
    </source>
</evidence>
<keyword evidence="11 12" id="KW-0472">Membrane</keyword>
<keyword evidence="7 12" id="KW-0812">Transmembrane</keyword>
<proteinExistence type="inferred from homology"/>
<keyword evidence="15" id="KW-1185">Reference proteome</keyword>
<keyword evidence="10 12" id="KW-0186">Copper</keyword>
<evidence type="ECO:0000256" key="5">
    <source>
        <dbReference type="ARBA" id="ARBA00022475"/>
    </source>
</evidence>
<dbReference type="HOGENOM" id="CLU_045000_5_0_5"/>
<gene>
    <name evidence="12" type="primary">ctaG</name>
    <name evidence="14" type="ORF">Lokhon_02805</name>
</gene>
<dbReference type="EMBL" id="APGJ01000007">
    <property type="protein sequence ID" value="EYD71158.1"/>
    <property type="molecule type" value="Genomic_DNA"/>
</dbReference>
<comment type="similarity">
    <text evidence="3 12">Belongs to the COX11/CtaG family.</text>
</comment>
<dbReference type="Proteomes" id="UP000025047">
    <property type="component" value="Unassembled WGS sequence"/>
</dbReference>
<dbReference type="InterPro" id="IPR007533">
    <property type="entry name" value="Cyt_c_oxidase_assmbl_CtaG"/>
</dbReference>
<keyword evidence="8 12" id="KW-0735">Signal-anchor</keyword>
<dbReference type="OrthoDB" id="9804841at2"/>
<comment type="subcellular location">
    <subcellularLocation>
        <location evidence="2 12">Cell inner membrane</location>
        <topology evidence="2 12">Single-pass type II membrane protein</topology>
        <orientation evidence="2 12">Periplasmic side</orientation>
    </subcellularLocation>
</comment>
<dbReference type="SUPFAM" id="SSF110111">
    <property type="entry name" value="Ctag/Cox11"/>
    <property type="match status" value="1"/>
</dbReference>
<dbReference type="PATRIC" id="fig|1122180.6.peg.2785"/>
<evidence type="ECO:0000256" key="4">
    <source>
        <dbReference type="ARBA" id="ARBA00015384"/>
    </source>
</evidence>